<evidence type="ECO:0000259" key="11">
    <source>
        <dbReference type="PROSITE" id="PS50883"/>
    </source>
</evidence>
<dbReference type="EMBL" id="FMWB01000013">
    <property type="protein sequence ID" value="SCZ47480.1"/>
    <property type="molecule type" value="Genomic_DNA"/>
</dbReference>
<dbReference type="CDD" id="cd01948">
    <property type="entry name" value="EAL"/>
    <property type="match status" value="1"/>
</dbReference>
<evidence type="ECO:0000313" key="13">
    <source>
        <dbReference type="EMBL" id="SCZ47480.1"/>
    </source>
</evidence>
<dbReference type="NCBIfam" id="TIGR00229">
    <property type="entry name" value="sensory_box"/>
    <property type="match status" value="2"/>
</dbReference>
<accession>A0A1G5PEQ0</accession>
<organism evidence="13 14">
    <name type="scientific">Pseudomonas oryzihabitans</name>
    <dbReference type="NCBI Taxonomy" id="47885"/>
    <lineage>
        <taxon>Bacteria</taxon>
        <taxon>Pseudomonadati</taxon>
        <taxon>Pseudomonadota</taxon>
        <taxon>Gammaproteobacteria</taxon>
        <taxon>Pseudomonadales</taxon>
        <taxon>Pseudomonadaceae</taxon>
        <taxon>Pseudomonas</taxon>
    </lineage>
</organism>
<dbReference type="eggNOG" id="COG5001">
    <property type="taxonomic scope" value="Bacteria"/>
</dbReference>
<feature type="transmembrane region" description="Helical" evidence="8">
    <location>
        <begin position="264"/>
        <end position="284"/>
    </location>
</feature>
<dbReference type="Pfam" id="PF00989">
    <property type="entry name" value="PAS"/>
    <property type="match status" value="2"/>
</dbReference>
<dbReference type="Gene3D" id="3.20.20.450">
    <property type="entry name" value="EAL domain"/>
    <property type="match status" value="1"/>
</dbReference>
<evidence type="ECO:0000256" key="3">
    <source>
        <dbReference type="ARBA" id="ARBA00004651"/>
    </source>
</evidence>
<dbReference type="Pfam" id="PF00563">
    <property type="entry name" value="EAL"/>
    <property type="match status" value="1"/>
</dbReference>
<dbReference type="InterPro" id="IPR035919">
    <property type="entry name" value="EAL_sf"/>
</dbReference>
<dbReference type="InterPro" id="IPR029787">
    <property type="entry name" value="Nucleotide_cyclase"/>
</dbReference>
<evidence type="ECO:0000256" key="1">
    <source>
        <dbReference type="ARBA" id="ARBA00001946"/>
    </source>
</evidence>
<dbReference type="NCBIfam" id="TIGR00254">
    <property type="entry name" value="GGDEF"/>
    <property type="match status" value="1"/>
</dbReference>
<evidence type="ECO:0000256" key="4">
    <source>
        <dbReference type="ARBA" id="ARBA00022475"/>
    </source>
</evidence>
<proteinExistence type="predicted"/>
<evidence type="ECO:0000259" key="12">
    <source>
        <dbReference type="PROSITE" id="PS50887"/>
    </source>
</evidence>
<dbReference type="GO" id="GO:0006355">
    <property type="term" value="P:regulation of DNA-templated transcription"/>
    <property type="evidence" value="ECO:0007669"/>
    <property type="project" value="InterPro"/>
</dbReference>
<feature type="transmembrane region" description="Helical" evidence="8">
    <location>
        <begin position="155"/>
        <end position="175"/>
    </location>
</feature>
<feature type="transmembrane region" description="Helical" evidence="8">
    <location>
        <begin position="12"/>
        <end position="33"/>
    </location>
</feature>
<dbReference type="Gene3D" id="3.30.70.270">
    <property type="match status" value="1"/>
</dbReference>
<dbReference type="Pfam" id="PF05231">
    <property type="entry name" value="MASE1"/>
    <property type="match status" value="1"/>
</dbReference>
<dbReference type="InterPro" id="IPR000014">
    <property type="entry name" value="PAS"/>
</dbReference>
<dbReference type="AlphaFoldDB" id="A0A1G5PEQ0"/>
<dbReference type="InterPro" id="IPR000700">
    <property type="entry name" value="PAS-assoc_C"/>
</dbReference>
<keyword evidence="7 8" id="KW-0472">Membrane</keyword>
<gene>
    <name evidence="13" type="ORF">SAMN05216279_113121</name>
</gene>
<name>A0A1G5PEQ0_9PSED</name>
<keyword evidence="5 8" id="KW-0812">Transmembrane</keyword>
<dbReference type="InterPro" id="IPR007895">
    <property type="entry name" value="MASE1"/>
</dbReference>
<dbReference type="InterPro" id="IPR001633">
    <property type="entry name" value="EAL_dom"/>
</dbReference>
<dbReference type="PROSITE" id="PS50883">
    <property type="entry name" value="EAL"/>
    <property type="match status" value="1"/>
</dbReference>
<dbReference type="Pfam" id="PF08447">
    <property type="entry name" value="PAS_3"/>
    <property type="match status" value="1"/>
</dbReference>
<dbReference type="SUPFAM" id="SSF55073">
    <property type="entry name" value="Nucleotide cyclase"/>
    <property type="match status" value="1"/>
</dbReference>
<reference evidence="14" key="1">
    <citation type="submission" date="2016-10" db="EMBL/GenBank/DDBJ databases">
        <authorList>
            <person name="de Groot N.N."/>
        </authorList>
    </citation>
    <scope>NUCLEOTIDE SEQUENCE [LARGE SCALE GENOMIC DNA]</scope>
    <source>
        <strain evidence="14">DSM 15758</strain>
    </source>
</reference>
<evidence type="ECO:0000256" key="8">
    <source>
        <dbReference type="SAM" id="Phobius"/>
    </source>
</evidence>
<dbReference type="InterPro" id="IPR013767">
    <property type="entry name" value="PAS_fold"/>
</dbReference>
<dbReference type="RefSeq" id="WP_074584767.1">
    <property type="nucleotide sequence ID" value="NZ_FMWB01000013.1"/>
</dbReference>
<dbReference type="OrthoDB" id="9787514at2"/>
<feature type="domain" description="PAC" evidence="10">
    <location>
        <begin position="360"/>
        <end position="412"/>
    </location>
</feature>
<evidence type="ECO:0000256" key="6">
    <source>
        <dbReference type="ARBA" id="ARBA00022989"/>
    </source>
</evidence>
<dbReference type="CDD" id="cd00130">
    <property type="entry name" value="PAS"/>
    <property type="match status" value="3"/>
</dbReference>
<feature type="domain" description="EAL" evidence="11">
    <location>
        <begin position="848"/>
        <end position="1103"/>
    </location>
</feature>
<dbReference type="InterPro" id="IPR035965">
    <property type="entry name" value="PAS-like_dom_sf"/>
</dbReference>
<comment type="cofactor">
    <cofactor evidence="1">
        <name>Mg(2+)</name>
        <dbReference type="ChEBI" id="CHEBI:18420"/>
    </cofactor>
</comment>
<dbReference type="Pfam" id="PF00990">
    <property type="entry name" value="GGDEF"/>
    <property type="match status" value="1"/>
</dbReference>
<evidence type="ECO:0000259" key="10">
    <source>
        <dbReference type="PROSITE" id="PS50113"/>
    </source>
</evidence>
<dbReference type="FunFam" id="3.30.70.270:FF:000001">
    <property type="entry name" value="Diguanylate cyclase domain protein"/>
    <property type="match status" value="1"/>
</dbReference>
<keyword evidence="4" id="KW-1003">Cell membrane</keyword>
<dbReference type="InterPro" id="IPR000160">
    <property type="entry name" value="GGDEF_dom"/>
</dbReference>
<dbReference type="STRING" id="237610.BJP27_08010"/>
<keyword evidence="6 8" id="KW-1133">Transmembrane helix</keyword>
<evidence type="ECO:0000259" key="9">
    <source>
        <dbReference type="PROSITE" id="PS50112"/>
    </source>
</evidence>
<feature type="domain" description="PAS" evidence="9">
    <location>
        <begin position="297"/>
        <end position="370"/>
    </location>
</feature>
<dbReference type="SMART" id="SM00091">
    <property type="entry name" value="PAS"/>
    <property type="match status" value="3"/>
</dbReference>
<dbReference type="Gene3D" id="3.30.450.20">
    <property type="entry name" value="PAS domain"/>
    <property type="match status" value="3"/>
</dbReference>
<dbReference type="SMART" id="SM00086">
    <property type="entry name" value="PAC"/>
    <property type="match status" value="3"/>
</dbReference>
<feature type="domain" description="PAC" evidence="10">
    <location>
        <begin position="620"/>
        <end position="672"/>
    </location>
</feature>
<protein>
    <submittedName>
        <fullName evidence="13">PAS domain S-box-containing protein/diguanylate cyclase (GGDEF) domain-containing protein</fullName>
    </submittedName>
</protein>
<dbReference type="InterPro" id="IPR001610">
    <property type="entry name" value="PAC"/>
</dbReference>
<feature type="domain" description="PAS" evidence="9">
    <location>
        <begin position="413"/>
        <end position="485"/>
    </location>
</feature>
<dbReference type="PROSITE" id="PS50112">
    <property type="entry name" value="PAS"/>
    <property type="match status" value="3"/>
</dbReference>
<dbReference type="InterPro" id="IPR013655">
    <property type="entry name" value="PAS_fold_3"/>
</dbReference>
<feature type="domain" description="PAS" evidence="9">
    <location>
        <begin position="542"/>
        <end position="615"/>
    </location>
</feature>
<dbReference type="eggNOG" id="COG5002">
    <property type="taxonomic scope" value="Bacteria"/>
</dbReference>
<feature type="transmembrane region" description="Helical" evidence="8">
    <location>
        <begin position="187"/>
        <end position="209"/>
    </location>
</feature>
<dbReference type="PROSITE" id="PS50887">
    <property type="entry name" value="GGDEF"/>
    <property type="match status" value="1"/>
</dbReference>
<dbReference type="SMART" id="SM00052">
    <property type="entry name" value="EAL"/>
    <property type="match status" value="1"/>
</dbReference>
<feature type="transmembrane region" description="Helical" evidence="8">
    <location>
        <begin position="229"/>
        <end position="252"/>
    </location>
</feature>
<evidence type="ECO:0000256" key="7">
    <source>
        <dbReference type="ARBA" id="ARBA00023136"/>
    </source>
</evidence>
<dbReference type="SUPFAM" id="SSF55785">
    <property type="entry name" value="PYP-like sensor domain (PAS domain)"/>
    <property type="match status" value="3"/>
</dbReference>
<comment type="caution">
    <text evidence="13">The sequence shown here is derived from an EMBL/GenBank/DDBJ whole genome shotgun (WGS) entry which is preliminary data.</text>
</comment>
<feature type="domain" description="PAC" evidence="10">
    <location>
        <begin position="488"/>
        <end position="541"/>
    </location>
</feature>
<comment type="subcellular location">
    <subcellularLocation>
        <location evidence="2">Cell inner membrane</location>
    </subcellularLocation>
    <subcellularLocation>
        <location evidence="3">Cell membrane</location>
        <topology evidence="3">Multi-pass membrane protein</topology>
    </subcellularLocation>
</comment>
<dbReference type="PROSITE" id="PS50113">
    <property type="entry name" value="PAC"/>
    <property type="match status" value="3"/>
</dbReference>
<dbReference type="CDD" id="cd01949">
    <property type="entry name" value="GGDEF"/>
    <property type="match status" value="1"/>
</dbReference>
<dbReference type="PANTHER" id="PTHR44757:SF4">
    <property type="entry name" value="DIGUANYLATE CYCLASE DGCE-RELATED"/>
    <property type="match status" value="1"/>
</dbReference>
<dbReference type="Proteomes" id="UP000183046">
    <property type="component" value="Unassembled WGS sequence"/>
</dbReference>
<feature type="transmembrane region" description="Helical" evidence="8">
    <location>
        <begin position="122"/>
        <end position="143"/>
    </location>
</feature>
<dbReference type="InterPro" id="IPR043128">
    <property type="entry name" value="Rev_trsase/Diguanyl_cyclase"/>
</dbReference>
<dbReference type="PANTHER" id="PTHR44757">
    <property type="entry name" value="DIGUANYLATE CYCLASE DGCP"/>
    <property type="match status" value="1"/>
</dbReference>
<dbReference type="SMART" id="SM00267">
    <property type="entry name" value="GGDEF"/>
    <property type="match status" value="1"/>
</dbReference>
<evidence type="ECO:0000256" key="2">
    <source>
        <dbReference type="ARBA" id="ARBA00004533"/>
    </source>
</evidence>
<dbReference type="GO" id="GO:0003824">
    <property type="term" value="F:catalytic activity"/>
    <property type="evidence" value="ECO:0007669"/>
    <property type="project" value="UniProtKB-ARBA"/>
</dbReference>
<evidence type="ECO:0000313" key="14">
    <source>
        <dbReference type="Proteomes" id="UP000183046"/>
    </source>
</evidence>
<sequence length="1103" mass="121567">MTFTLSRNTSLLRDATALALLFLISSVLCILFTRQASSTVATLWLPNGLAIAWLLRSAPRRWPLQLLAVWLAGALAELPFSGDPAIGALYSLPNLAEILFGAWLLHGRILHPERNVAAMGRLLFYGVLVTPLAGTALGTLIAAQQGNPELLRVALHWYLGDALGLLVMMPLAFLGRPLQWLQFSRQGAREFIVLLLISPVLVLGLLAYVPYPFVYVSTLLLLMTLRLTALGTAVVGGLNILIFTYLVAHGYLLGVRGATLVQEALTYIPVALMQIPPLLLAAAVQQSRHHNQRLARNEARFRHALSAAPYGMALLSVEGRLSQVNAALEAMLGYPRHSLDGRSLKELIADGEEPLTIEEGEQTRRLLHRDGQGLWMQLALSPDHDDGDLLTGYLLQARDIDAQRRAEATNARLRERLQLAIRASNVGIWEWDTRSPGFNADARLRDLYGIAPDNLSRDMDFWLTFIHPDDKARSLEVFDKVASESMFYTFNFRINRGGPGGEVRHIRSELISVVEADGHVRLVGSNSDVTEHHQLTTALYEEKERLQVTLASIADAVLTTDMDGRILFLNPVAEQLTGWSLADARGRPHEEVFLIHDSQSDEVLPSPVTRCLREQTITSLDEGAVLLSRQGDRHEVQDSAAPVRTVDGRIIGAVLVFQNVTHARNLQRELSYNASHDALTGLYNRLKFEQELDAAWQQAQAGTVQHALCFIDLDRFKVVNDSAGHAAGDLLLRELGTLLRDSLRGSDAVARIGGDEFALLLRDCDLVQAEAVAEKLIASIGAVRFNWQSRIYDVGASAGIVAITAETPSPAELMSQADVACYTAKHAGRNRAALYRAGSEDVERQHREILMASGLREALEQHRFELHAQTIVPTRSRGGAAQHVELLLRLRDVQGQLISPATFIPAAERFGLMSSIDRWVVRQVLVELVPWLQERPGLHVGINLSGNSLSDPDFLPELLELIAASPLDPQRLLFELTETAVINKLSVASALISQVRERGCRIALDDFGAGLSSFAYLKHFRVDYVKIDGSFIRSLDQDPLDRAIVESINQVAHHLGAETIAEFVESQATFELLGTIGVDYAQGYALGKPLPLQEWPGPTRLEP</sequence>
<dbReference type="GO" id="GO:0005886">
    <property type="term" value="C:plasma membrane"/>
    <property type="evidence" value="ECO:0007669"/>
    <property type="project" value="UniProtKB-SubCell"/>
</dbReference>
<dbReference type="SUPFAM" id="SSF141868">
    <property type="entry name" value="EAL domain-like"/>
    <property type="match status" value="1"/>
</dbReference>
<evidence type="ECO:0000256" key="5">
    <source>
        <dbReference type="ARBA" id="ARBA00022692"/>
    </source>
</evidence>
<dbReference type="InterPro" id="IPR052155">
    <property type="entry name" value="Biofilm_reg_signaling"/>
</dbReference>
<feature type="domain" description="GGDEF" evidence="12">
    <location>
        <begin position="704"/>
        <end position="837"/>
    </location>
</feature>